<accession>A0A1Q5SNG1</accession>
<dbReference type="EMBL" id="MNBE01000773">
    <property type="protein sequence ID" value="OKO89512.1"/>
    <property type="molecule type" value="Genomic_DNA"/>
</dbReference>
<dbReference type="Gene3D" id="1.10.1280.10">
    <property type="entry name" value="Di-copper center containing domain from catechol oxidase"/>
    <property type="match status" value="1"/>
</dbReference>
<keyword evidence="2" id="KW-1185">Reference proteome</keyword>
<name>A0A1Q5SNG1_9EURO</name>
<dbReference type="InterPro" id="IPR008922">
    <property type="entry name" value="Di-copper_centre_dom_sf"/>
</dbReference>
<dbReference type="SUPFAM" id="SSF48056">
    <property type="entry name" value="Di-copper centre-containing domain"/>
    <property type="match status" value="1"/>
</dbReference>
<organism evidence="1 2">
    <name type="scientific">Penicillium subrubescens</name>
    <dbReference type="NCBI Taxonomy" id="1316194"/>
    <lineage>
        <taxon>Eukaryota</taxon>
        <taxon>Fungi</taxon>
        <taxon>Dikarya</taxon>
        <taxon>Ascomycota</taxon>
        <taxon>Pezizomycotina</taxon>
        <taxon>Eurotiomycetes</taxon>
        <taxon>Eurotiomycetidae</taxon>
        <taxon>Eurotiales</taxon>
        <taxon>Aspergillaceae</taxon>
        <taxon>Penicillium</taxon>
    </lineage>
</organism>
<dbReference type="STRING" id="1316194.A0A1Q5SNG1"/>
<proteinExistence type="predicted"/>
<comment type="caution">
    <text evidence="1">The sequence shown here is derived from an EMBL/GenBank/DDBJ whole genome shotgun (WGS) entry which is preliminary data.</text>
</comment>
<evidence type="ECO:0000313" key="2">
    <source>
        <dbReference type="Proteomes" id="UP000186955"/>
    </source>
</evidence>
<gene>
    <name evidence="1" type="ORF">PENSUB_13578</name>
</gene>
<dbReference type="Proteomes" id="UP000186955">
    <property type="component" value="Unassembled WGS sequence"/>
</dbReference>
<evidence type="ECO:0008006" key="3">
    <source>
        <dbReference type="Google" id="ProtNLM"/>
    </source>
</evidence>
<protein>
    <recommendedName>
        <fullName evidence="3">Tyrosinase copper-binding domain-containing protein</fullName>
    </recommendedName>
</protein>
<sequence length="106" mass="11573">MHELALQKLCNYKGAHPYRDELTDYTNEDVSQSPVFDSITGFGGNGTGADSCVGDGPFKNIKLHMGNRHARGDEFCLSRGLDQISFAEGAAANVEECFGFQDYTDT</sequence>
<reference evidence="1 2" key="1">
    <citation type="submission" date="2016-10" db="EMBL/GenBank/DDBJ databases">
        <title>Genome sequence of the ascomycete fungus Penicillium subrubescens.</title>
        <authorList>
            <person name="De Vries R.P."/>
            <person name="Peng M."/>
            <person name="Dilokpimol A."/>
            <person name="Hilden K."/>
            <person name="Makela M.R."/>
            <person name="Grigoriev I."/>
            <person name="Riley R."/>
            <person name="Granchi Z."/>
        </authorList>
    </citation>
    <scope>NUCLEOTIDE SEQUENCE [LARGE SCALE GENOMIC DNA]</scope>
    <source>
        <strain evidence="1 2">CBS 132785</strain>
    </source>
</reference>
<dbReference type="OrthoDB" id="6132182at2759"/>
<dbReference type="AlphaFoldDB" id="A0A1Q5SNG1"/>
<evidence type="ECO:0000313" key="1">
    <source>
        <dbReference type="EMBL" id="OKO89512.1"/>
    </source>
</evidence>